<organism evidence="2 3">
    <name type="scientific">Candidatus Defluviibacterium haderslevense</name>
    <dbReference type="NCBI Taxonomy" id="2981993"/>
    <lineage>
        <taxon>Bacteria</taxon>
        <taxon>Pseudomonadati</taxon>
        <taxon>Bacteroidota</taxon>
        <taxon>Saprospiria</taxon>
        <taxon>Saprospirales</taxon>
        <taxon>Saprospiraceae</taxon>
        <taxon>Candidatus Defluviibacterium</taxon>
    </lineage>
</organism>
<proteinExistence type="predicted"/>
<dbReference type="AlphaFoldDB" id="A0A9D7XF58"/>
<accession>A0A9D7XF58</accession>
<dbReference type="Proteomes" id="UP000808349">
    <property type="component" value="Unassembled WGS sequence"/>
</dbReference>
<evidence type="ECO:0000313" key="2">
    <source>
        <dbReference type="EMBL" id="MBK9719844.1"/>
    </source>
</evidence>
<comment type="caution">
    <text evidence="2">The sequence shown here is derived from an EMBL/GenBank/DDBJ whole genome shotgun (WGS) entry which is preliminary data.</text>
</comment>
<evidence type="ECO:0000313" key="3">
    <source>
        <dbReference type="Proteomes" id="UP000808349"/>
    </source>
</evidence>
<protein>
    <recommendedName>
        <fullName evidence="4">Ppx/GppA phosphatase domain-containing protein</fullName>
    </recommendedName>
</protein>
<dbReference type="EMBL" id="JADKFW010000021">
    <property type="protein sequence ID" value="MBK9719844.1"/>
    <property type="molecule type" value="Genomic_DNA"/>
</dbReference>
<sequence>MKLTAFSRFLIVMFILAALFFGYRQCKPQLEEKFGNKVEPTENTTPAEGQVGGEQMNENKGGATTSSDPNASNVPLSNAASTFSYVPAEPMNGKLKGVVELGASGFNSFIIRVDQQKNWKLEKAEFGSSLVYENMATDDDIRTGLKNYIRGMLDFGVPGKDIHFVVSSGAKSEPSVVKISNGLKALNYYVNEVTPQQEGTYGLNCIMPPSFEQNSFMVDIGSGNTKISWKTGSAIQALESHGAKYFQKSISDQQVYDDVRKTVGKVSGNNRGTCFIMGGIPFELAKQSRNGKERYTVLKAPLDYKSTGEKQKAGLNIYKAIYDETSCKNFVFDWDANFTIGFLLGLK</sequence>
<evidence type="ECO:0000256" key="1">
    <source>
        <dbReference type="SAM" id="MobiDB-lite"/>
    </source>
</evidence>
<feature type="compositionally biased region" description="Polar residues" evidence="1">
    <location>
        <begin position="56"/>
        <end position="72"/>
    </location>
</feature>
<name>A0A9D7XF58_9BACT</name>
<evidence type="ECO:0008006" key="4">
    <source>
        <dbReference type="Google" id="ProtNLM"/>
    </source>
</evidence>
<reference evidence="2 3" key="1">
    <citation type="submission" date="2020-10" db="EMBL/GenBank/DDBJ databases">
        <title>Connecting structure to function with the recovery of over 1000 high-quality activated sludge metagenome-assembled genomes encoding full-length rRNA genes using long-read sequencing.</title>
        <authorList>
            <person name="Singleton C.M."/>
            <person name="Petriglieri F."/>
            <person name="Kristensen J.M."/>
            <person name="Kirkegaard R.H."/>
            <person name="Michaelsen T.Y."/>
            <person name="Andersen M.H."/>
            <person name="Karst S.M."/>
            <person name="Dueholm M.S."/>
            <person name="Nielsen P.H."/>
            <person name="Albertsen M."/>
        </authorList>
    </citation>
    <scope>NUCLEOTIDE SEQUENCE [LARGE SCALE GENOMIC DNA]</scope>
    <source>
        <strain evidence="2">Ribe_18-Q3-R11-54_BAT3C.373</strain>
    </source>
</reference>
<feature type="region of interest" description="Disordered" evidence="1">
    <location>
        <begin position="34"/>
        <end position="72"/>
    </location>
</feature>
<gene>
    <name evidence="2" type="ORF">IPO85_20470</name>
</gene>